<dbReference type="Pfam" id="PF20231">
    <property type="entry name" value="DUF6589"/>
    <property type="match status" value="1"/>
</dbReference>
<organism evidence="3 4">
    <name type="scientific">Psilocybe cyanescens</name>
    <dbReference type="NCBI Taxonomy" id="93625"/>
    <lineage>
        <taxon>Eukaryota</taxon>
        <taxon>Fungi</taxon>
        <taxon>Dikarya</taxon>
        <taxon>Basidiomycota</taxon>
        <taxon>Agaricomycotina</taxon>
        <taxon>Agaricomycetes</taxon>
        <taxon>Agaricomycetidae</taxon>
        <taxon>Agaricales</taxon>
        <taxon>Agaricineae</taxon>
        <taxon>Strophariaceae</taxon>
        <taxon>Psilocybe</taxon>
    </lineage>
</organism>
<comment type="caution">
    <text evidence="3">The sequence shown here is derived from an EMBL/GenBank/DDBJ whole genome shotgun (WGS) entry which is preliminary data.</text>
</comment>
<feature type="compositionally biased region" description="Polar residues" evidence="1">
    <location>
        <begin position="30"/>
        <end position="48"/>
    </location>
</feature>
<feature type="region of interest" description="Disordered" evidence="1">
    <location>
        <begin position="959"/>
        <end position="1020"/>
    </location>
</feature>
<evidence type="ECO:0000313" key="4">
    <source>
        <dbReference type="Proteomes" id="UP000283269"/>
    </source>
</evidence>
<protein>
    <recommendedName>
        <fullName evidence="2">DUF6589 domain-containing protein</fullName>
    </recommendedName>
</protein>
<feature type="compositionally biased region" description="Acidic residues" evidence="1">
    <location>
        <begin position="1045"/>
        <end position="1058"/>
    </location>
</feature>
<sequence>MEKSARTVRSWKKTPTIVVPATPDYMLPFQPQSATGSTSAGDSPITSSPLEAHAFSSISPTSAPLGSPFNTLGYLGGSSSQPRVNRSPQDETKKLATKFKQMEEVIRDFPFDSVGEFLQILFYNPTRVSGKEDPRGLAHGLAVAQFLQGMTKVKMSDIVSLIYSHKHSAPSPKSAHYHERHAPFSPSILPDDIHYARPSLFTWATNLVASQVNREIYQLSVKDNDVHLRALTNGRRPADSVNVVTWEALGKFSIAGLIEKYKERAPVSWHLTECMAASQKNGVMIVKKRCPHPIVQAGAISSFVLARNRYASGDLAMALGVWHFAAKLHVDVKRVYSRFGNIVSDTTVRKALNSLTGSSLAALRASVKDATARSETEWCLILDNVQEYCPIYEGGIARQSILKVGTAATAIRLDDCKPGAFDLQSHLTRVAQKGRTKMTVETLRTDIDWAHMQAVQALHWARVLVNYIPELKSLSTEVSLRFRSPPISMHRMREGRKTVAQPLGTNAEREIETQGMARAFLDFNEQMGIGPKEADKFLSWVRGDGASYATVRRLQKYVCSIPDNHQSFRNIIATPEIWHTKATMINSIAANHYGPAASKDPSSLSRSSNAAGFKRPSNLSSCDYYPTLLVFRVFLDAESNLLSYFTNLANKKELPTLETLVHQAKLLVNCYASQEAYEQALSNDESSNAPAPMSIKVGTPWASENIGLDNDSNLGTRTGIQSDEILEAPEGRAPPLPTENVPKVYEEAENFDGDRVLANSILFLQDFGWWTEINYAISEGDIGRTFEIMKIWIFTFAGSSHQNYVEYLLEVYCLLRYDASKDLREGILNNWPGGLGKWIEGDLLQEHYNRWLEDMIKEEIENVFDLARRGKTHSSPHLRDEFRLLLALYKEEKLHLFCTGRSLGHAALNQFDIGHNRLQDSKLNDFISKSTSYTDVMTDIQACKRTEGGAIPDCEEQNEECSHLDGDEIDINPPPTISSSSETDSNMSKSKPSGSSTSSSSGAQSDNGDSHEVDRSNDHLVSGSEYDFYISEDGLTHKAWHAQLDEEDNSSEDEDEQDSVLFSDNEIAGEDGGSYDSD</sequence>
<keyword evidence="4" id="KW-1185">Reference proteome</keyword>
<dbReference type="InterPro" id="IPR046496">
    <property type="entry name" value="DUF6589"/>
</dbReference>
<dbReference type="AlphaFoldDB" id="A0A409XAE0"/>
<feature type="region of interest" description="Disordered" evidence="1">
    <location>
        <begin position="22"/>
        <end position="48"/>
    </location>
</feature>
<dbReference type="EMBL" id="NHYD01002235">
    <property type="protein sequence ID" value="PPQ87647.1"/>
    <property type="molecule type" value="Genomic_DNA"/>
</dbReference>
<feature type="domain" description="DUF6589" evidence="2">
    <location>
        <begin position="435"/>
        <end position="862"/>
    </location>
</feature>
<evidence type="ECO:0000259" key="2">
    <source>
        <dbReference type="Pfam" id="PF20231"/>
    </source>
</evidence>
<evidence type="ECO:0000313" key="3">
    <source>
        <dbReference type="EMBL" id="PPQ87647.1"/>
    </source>
</evidence>
<reference evidence="3 4" key="1">
    <citation type="journal article" date="2018" name="Evol. Lett.">
        <title>Horizontal gene cluster transfer increased hallucinogenic mushroom diversity.</title>
        <authorList>
            <person name="Reynolds H.T."/>
            <person name="Vijayakumar V."/>
            <person name="Gluck-Thaler E."/>
            <person name="Korotkin H.B."/>
            <person name="Matheny P.B."/>
            <person name="Slot J.C."/>
        </authorList>
    </citation>
    <scope>NUCLEOTIDE SEQUENCE [LARGE SCALE GENOMIC DNA]</scope>
    <source>
        <strain evidence="3 4">2631</strain>
    </source>
</reference>
<dbReference type="STRING" id="93625.A0A409XAE0"/>
<feature type="compositionally biased region" description="Basic and acidic residues" evidence="1">
    <location>
        <begin position="1008"/>
        <end position="1018"/>
    </location>
</feature>
<gene>
    <name evidence="3" type="ORF">CVT25_011485</name>
</gene>
<dbReference type="OrthoDB" id="2993174at2759"/>
<feature type="region of interest" description="Disordered" evidence="1">
    <location>
        <begin position="1040"/>
        <end position="1078"/>
    </location>
</feature>
<dbReference type="InParanoid" id="A0A409XAE0"/>
<dbReference type="Proteomes" id="UP000283269">
    <property type="component" value="Unassembled WGS sequence"/>
</dbReference>
<proteinExistence type="predicted"/>
<evidence type="ECO:0000256" key="1">
    <source>
        <dbReference type="SAM" id="MobiDB-lite"/>
    </source>
</evidence>
<name>A0A409XAE0_PSICY</name>
<accession>A0A409XAE0</accession>
<feature type="compositionally biased region" description="Low complexity" evidence="1">
    <location>
        <begin position="984"/>
        <end position="1007"/>
    </location>
</feature>